<dbReference type="OrthoDB" id="2135762at2759"/>
<dbReference type="InterPro" id="IPR013950">
    <property type="entry name" value="Mis14/Nsl1"/>
</dbReference>
<evidence type="ECO:0000313" key="3">
    <source>
        <dbReference type="Proteomes" id="UP000033540"/>
    </source>
</evidence>
<dbReference type="PANTHER" id="PTHR31749">
    <property type="entry name" value="KINETOCHORE-ASSOCIATED PROTEIN NSL1 HOMOLOG"/>
    <property type="match status" value="1"/>
</dbReference>
<evidence type="ECO:0000313" key="2">
    <source>
        <dbReference type="EMBL" id="KJK64870.1"/>
    </source>
</evidence>
<comment type="caution">
    <text evidence="2">The sequence shown here is derived from an EMBL/GenBank/DDBJ whole genome shotgun (WGS) entry which is preliminary data.</text>
</comment>
<feature type="compositionally biased region" description="Polar residues" evidence="1">
    <location>
        <begin position="181"/>
        <end position="196"/>
    </location>
</feature>
<evidence type="ECO:0000256" key="1">
    <source>
        <dbReference type="SAM" id="MobiDB-lite"/>
    </source>
</evidence>
<gene>
    <name evidence="2" type="ORF">P875_00010886</name>
</gene>
<feature type="compositionally biased region" description="Acidic residues" evidence="1">
    <location>
        <begin position="148"/>
        <end position="179"/>
    </location>
</feature>
<sequence>MGESMHRKIELQAPADFTYLYGNTVALSRQKLDLHLPPPANPEDGPDPMRERVRELVDEYILRTFTSASSSISINGLDSSSPQFPFPAAFTAPAETVEYEPYDGHLASRVTSLYAQLESLTTTVAQLRRDAPRRAAETYAAELKKVLEEDEHDDLEDEEILENGEDNEGQTTEDVDMPDADQNQEQTSRDGPSTNGSRRRPAKTKWNLHVPLGTDHEAELWRTGEIAEVYEDTLRTLLRLQGEAVPGDETNATTDGAADGNAVASTVGKAERASRAVEVVEKK</sequence>
<dbReference type="EMBL" id="JZEE01000383">
    <property type="protein sequence ID" value="KJK64870.1"/>
    <property type="molecule type" value="Genomic_DNA"/>
</dbReference>
<dbReference type="GO" id="GO:0000070">
    <property type="term" value="P:mitotic sister chromatid segregation"/>
    <property type="evidence" value="ECO:0007669"/>
    <property type="project" value="InterPro"/>
</dbReference>
<dbReference type="Proteomes" id="UP000033540">
    <property type="component" value="Unassembled WGS sequence"/>
</dbReference>
<dbReference type="STRING" id="1403190.A0A0F0IAX0"/>
<dbReference type="GO" id="GO:0000444">
    <property type="term" value="C:MIS12/MIND type complex"/>
    <property type="evidence" value="ECO:0007669"/>
    <property type="project" value="TreeGrafter"/>
</dbReference>
<organism evidence="2 3">
    <name type="scientific">Aspergillus parasiticus (strain ATCC 56775 / NRRL 5862 / SRRC 143 / SU-1)</name>
    <dbReference type="NCBI Taxonomy" id="1403190"/>
    <lineage>
        <taxon>Eukaryota</taxon>
        <taxon>Fungi</taxon>
        <taxon>Dikarya</taxon>
        <taxon>Ascomycota</taxon>
        <taxon>Pezizomycotina</taxon>
        <taxon>Eurotiomycetes</taxon>
        <taxon>Eurotiomycetidae</taxon>
        <taxon>Eurotiales</taxon>
        <taxon>Aspergillaceae</taxon>
        <taxon>Aspergillus</taxon>
        <taxon>Aspergillus subgen. Circumdati</taxon>
    </lineage>
</organism>
<dbReference type="Pfam" id="PF08641">
    <property type="entry name" value="Mis14"/>
    <property type="match status" value="1"/>
</dbReference>
<reference evidence="2 3" key="1">
    <citation type="submission" date="2015-02" db="EMBL/GenBank/DDBJ databases">
        <title>Draft genome sequence of Aspergillus parasiticus SU-1.</title>
        <authorList>
            <person name="Yu J."/>
            <person name="Fedorova N."/>
            <person name="Yin Y."/>
            <person name="Losada L."/>
            <person name="Zafar N."/>
            <person name="Taujale R."/>
            <person name="Ehrlich K.C."/>
            <person name="Bhatnagar D."/>
            <person name="Cleveland T.E."/>
            <person name="Bennett J.W."/>
            <person name="Nierman W.C."/>
        </authorList>
    </citation>
    <scope>NUCLEOTIDE SEQUENCE [LARGE SCALE GENOMIC DNA]</scope>
    <source>
        <strain evidence="3">ATCC 56775 / NRRL 5862 / SRRC 143 / SU-1</strain>
    </source>
</reference>
<dbReference type="PANTHER" id="PTHR31749:SF3">
    <property type="entry name" value="KINETOCHORE-ASSOCIATED PROTEIN NSL1 HOMOLOG"/>
    <property type="match status" value="1"/>
</dbReference>
<dbReference type="AlphaFoldDB" id="A0A0F0IAX0"/>
<accession>A0A0F0IAX0</accession>
<proteinExistence type="predicted"/>
<feature type="region of interest" description="Disordered" evidence="1">
    <location>
        <begin position="145"/>
        <end position="207"/>
    </location>
</feature>
<protein>
    <submittedName>
        <fullName evidence="2">Kinetochore protein Mis14 like</fullName>
    </submittedName>
</protein>
<name>A0A0F0IAX0_ASPPU</name>